<protein>
    <submittedName>
        <fullName evidence="2">Uncharacterized protein</fullName>
    </submittedName>
</protein>
<proteinExistence type="predicted"/>
<feature type="compositionally biased region" description="Polar residues" evidence="1">
    <location>
        <begin position="145"/>
        <end position="154"/>
    </location>
</feature>
<feature type="compositionally biased region" description="Acidic residues" evidence="1">
    <location>
        <begin position="185"/>
        <end position="201"/>
    </location>
</feature>
<evidence type="ECO:0000313" key="3">
    <source>
        <dbReference type="Proteomes" id="UP001470230"/>
    </source>
</evidence>
<accession>A0ABR2HBL0</accession>
<keyword evidence="3" id="KW-1185">Reference proteome</keyword>
<organism evidence="2 3">
    <name type="scientific">Tritrichomonas musculus</name>
    <dbReference type="NCBI Taxonomy" id="1915356"/>
    <lineage>
        <taxon>Eukaryota</taxon>
        <taxon>Metamonada</taxon>
        <taxon>Parabasalia</taxon>
        <taxon>Tritrichomonadida</taxon>
        <taxon>Tritrichomonadidae</taxon>
        <taxon>Tritrichomonas</taxon>
    </lineage>
</organism>
<feature type="compositionally biased region" description="Low complexity" evidence="1">
    <location>
        <begin position="504"/>
        <end position="513"/>
    </location>
</feature>
<comment type="caution">
    <text evidence="2">The sequence shown here is derived from an EMBL/GenBank/DDBJ whole genome shotgun (WGS) entry which is preliminary data.</text>
</comment>
<feature type="compositionally biased region" description="Polar residues" evidence="1">
    <location>
        <begin position="338"/>
        <end position="359"/>
    </location>
</feature>
<dbReference type="Proteomes" id="UP001470230">
    <property type="component" value="Unassembled WGS sequence"/>
</dbReference>
<feature type="region of interest" description="Disordered" evidence="1">
    <location>
        <begin position="86"/>
        <end position="525"/>
    </location>
</feature>
<reference evidence="2 3" key="1">
    <citation type="submission" date="2024-04" db="EMBL/GenBank/DDBJ databases">
        <title>Tritrichomonas musculus Genome.</title>
        <authorList>
            <person name="Alves-Ferreira E."/>
            <person name="Grigg M."/>
            <person name="Lorenzi H."/>
            <person name="Galac M."/>
        </authorList>
    </citation>
    <scope>NUCLEOTIDE SEQUENCE [LARGE SCALE GENOMIC DNA]</scope>
    <source>
        <strain evidence="2 3">EAF2021</strain>
    </source>
</reference>
<evidence type="ECO:0000313" key="2">
    <source>
        <dbReference type="EMBL" id="KAK8842750.1"/>
    </source>
</evidence>
<feature type="compositionally biased region" description="Low complexity" evidence="1">
    <location>
        <begin position="473"/>
        <end position="487"/>
    </location>
</feature>
<gene>
    <name evidence="2" type="ORF">M9Y10_025614</name>
</gene>
<feature type="compositionally biased region" description="Basic and acidic residues" evidence="1">
    <location>
        <begin position="131"/>
        <end position="144"/>
    </location>
</feature>
<dbReference type="EMBL" id="JAPFFF010000037">
    <property type="protein sequence ID" value="KAK8842750.1"/>
    <property type="molecule type" value="Genomic_DNA"/>
</dbReference>
<feature type="compositionally biased region" description="Acidic residues" evidence="1">
    <location>
        <begin position="223"/>
        <end position="236"/>
    </location>
</feature>
<sequence length="695" mass="77868">MADTQRIQTILTDFQKRMRKNGVTNKAIWAAFTSLPSISTVQFARRLNSYGITVTNREVSSLWKYVGIKTNSMNYDDFVKIMQASPSSLPSSARTKKRSSVNLSPEYEQESDDYNQRGGTAYSVARPRLGRNNDDQPTKKERVSSRPSTASNSKPHVKIDSKYMNPKKPSNVTKNPKVGSKYNEPEDIDDDFDDANNDDGYGENLYNGSSNVKGNYKYRQYPDDVDEDIDNYEDNEGSVASSSKYGRGKENMNYDDDDNEGSVVSSSKYSRGRGSVNYDDEEIEGSVASSSKYSRGRGSVNYDDEENEGSVASNSKYSRGKGSVNYDDDVDVDVDYTSYKSGKGSSHPSQKSMPKSNKYSPKKVNKSGIDDEILNQGTYDSADDDEDNYFANKRRPQYANEEDDDGNESQYSRRQPQIKRNMPAYDDDDDDYNNRNDRDDDDDDFKDKRFSKNGSSRSSSKKSQEPELFSRIPSSNSPDSPNRNPPSGGRRNLDPMIFGARNVSSASKSSRSSTPAHDQEMDEAFKGTERVSGISLKKLVSLISEHVYQNYPNGKSCYLKWRGIHSGIEAEDLRNGLARDSKILITIEDANKIISKYGGPLSLSTFSRMLSDGTRFAEEEKSGQQELTNDEEAILKIAHNVKGNKWEDMIYRAPDVVDIVNGFADMGIIVNEDDIRVLTQKIGKTGLVNAIRANM</sequence>
<name>A0ABR2HBL0_9EUKA</name>
<evidence type="ECO:0000256" key="1">
    <source>
        <dbReference type="SAM" id="MobiDB-lite"/>
    </source>
</evidence>